<dbReference type="InterPro" id="IPR007219">
    <property type="entry name" value="XnlR_reg_dom"/>
</dbReference>
<dbReference type="GO" id="GO:0045944">
    <property type="term" value="P:positive regulation of transcription by RNA polymerase II"/>
    <property type="evidence" value="ECO:0007669"/>
    <property type="project" value="TreeGrafter"/>
</dbReference>
<dbReference type="PROSITE" id="PS00463">
    <property type="entry name" value="ZN2_CY6_FUNGAL_1"/>
    <property type="match status" value="1"/>
</dbReference>
<comment type="caution">
    <text evidence="5">The sequence shown here is derived from an EMBL/GenBank/DDBJ whole genome shotgun (WGS) entry which is preliminary data.</text>
</comment>
<feature type="compositionally biased region" description="Polar residues" evidence="3">
    <location>
        <begin position="1"/>
        <end position="16"/>
    </location>
</feature>
<dbReference type="Proteomes" id="UP000219602">
    <property type="component" value="Chromosome 1"/>
</dbReference>
<keyword evidence="2" id="KW-0539">Nucleus</keyword>
<evidence type="ECO:0000256" key="1">
    <source>
        <dbReference type="ARBA" id="ARBA00022723"/>
    </source>
</evidence>
<sequence length="773" mass="84302">MSTTSPDTKSRGQTEASPRASKRARTDTETSDKGPNGRNRHRITRACNECRRRKDRCGGQRPSCKSCIENNRTCSYGPSKKRGLRPGYVRGIETLLGLIFKSIKGSEEWIYGLLEGVIQQSSFFTSSGLHDANISVDLLLETWHKSSVSKKMGSLLSTESEFDEEGTDSSQIFDTKVVEGLTILVSTNNGTGAPMTPMDTNTTQPDLPLFDHSPSAIPASSPLQPCGGPTLHTSISSIPETVSQPPKSMLSAVPDLPKNWSYLLDLYFETTHCWFPISQKHELLRCAYTLSYSPSPTTANSVTSGERAFLHAVLAYAAHQSTALSNYSRAKPVDASEVKPPRDLTHTSLFANPNNYDVGHVRALLIICLFEMDQKLWSAAWNTIARAVYTSVSIGLLPRSSSAINSPCHDSGKRTILGCATLETIIASRLNTVPYLLASDIVQQGTLLTDGNEEWEPWLVKILIDADNERNHQSSNSHMPGHVISIFNQLLQTMAILNKLVCQPKGSGTQRSLQELMDPCRESLNTLGDLTAVVDLTPQAINLWITSITVLEMAAASTVDFPGISLQRPEGHWQKITKLASLVEERHRSIGRCCISPVAWACMALLQKCLDQRQLQNVESRTAGELDLARQAIANALAALQDPLRGEPQLDSQLISTNGSERAQLTIQPAPGKAGAASNFEPPPPPSTFLSNRVDPSVSQNPSSTNFTAPSPGGLSFPLDPSLTANIEDDGLFDSLATLDTTDWLANPPEFMQHLGMLDNAPNNLEHLFDMGF</sequence>
<evidence type="ECO:0000313" key="5">
    <source>
        <dbReference type="EMBL" id="PCD44689.1"/>
    </source>
</evidence>
<dbReference type="SMART" id="SM00066">
    <property type="entry name" value="GAL4"/>
    <property type="match status" value="1"/>
</dbReference>
<dbReference type="InterPro" id="IPR052783">
    <property type="entry name" value="Metabolic/Drug-Res_Regulator"/>
</dbReference>
<proteinExistence type="predicted"/>
<protein>
    <recommendedName>
        <fullName evidence="4">Zn(2)-C6 fungal-type domain-containing protein</fullName>
    </recommendedName>
</protein>
<dbReference type="CDD" id="cd12148">
    <property type="entry name" value="fungal_TF_MHR"/>
    <property type="match status" value="1"/>
</dbReference>
<dbReference type="Pfam" id="PF04082">
    <property type="entry name" value="Fungal_trans"/>
    <property type="match status" value="1"/>
</dbReference>
<evidence type="ECO:0000256" key="3">
    <source>
        <dbReference type="SAM" id="MobiDB-lite"/>
    </source>
</evidence>
<dbReference type="InterPro" id="IPR001138">
    <property type="entry name" value="Zn2Cys6_DnaBD"/>
</dbReference>
<keyword evidence="1" id="KW-0479">Metal-binding</keyword>
<accession>A0A2H3I446</accession>
<dbReference type="PANTHER" id="PTHR47655:SF2">
    <property type="entry name" value="QUINIC ACID UTILIZATION ACTIVATOR"/>
    <property type="match status" value="1"/>
</dbReference>
<feature type="domain" description="Zn(2)-C6 fungal-type" evidence="4">
    <location>
        <begin position="46"/>
        <end position="76"/>
    </location>
</feature>
<name>A0A2H3I446_FUSOX</name>
<dbReference type="GO" id="GO:0003677">
    <property type="term" value="F:DNA binding"/>
    <property type="evidence" value="ECO:0007669"/>
    <property type="project" value="InterPro"/>
</dbReference>
<dbReference type="AlphaFoldDB" id="A0A2H3I446"/>
<dbReference type="Pfam" id="PF00172">
    <property type="entry name" value="Zn_clus"/>
    <property type="match status" value="1"/>
</dbReference>
<reference evidence="5 6" key="1">
    <citation type="journal article" date="2016" name="Environ. Microbiol.">
        <title>Effector profiles distinguish formae speciales of Fusarium oxysporum.</title>
        <authorList>
            <person name="van Dam P."/>
            <person name="Fokkens L."/>
            <person name="Schmidt S.M."/>
            <person name="Linmans J.H."/>
            <person name="Kistler H.C."/>
            <person name="Ma L.J."/>
            <person name="Rep M."/>
        </authorList>
    </citation>
    <scope>NUCLEOTIDE SEQUENCE [LARGE SCALE GENOMIC DNA]</scope>
    <source>
        <strain evidence="5 6">Forc016</strain>
    </source>
</reference>
<dbReference type="GO" id="GO:0000981">
    <property type="term" value="F:DNA-binding transcription factor activity, RNA polymerase II-specific"/>
    <property type="evidence" value="ECO:0007669"/>
    <property type="project" value="InterPro"/>
</dbReference>
<dbReference type="PANTHER" id="PTHR47655">
    <property type="entry name" value="QUINIC ACID UTILIZATION ACTIVATOR"/>
    <property type="match status" value="1"/>
</dbReference>
<evidence type="ECO:0000256" key="2">
    <source>
        <dbReference type="ARBA" id="ARBA00023242"/>
    </source>
</evidence>
<evidence type="ECO:0000313" key="6">
    <source>
        <dbReference type="Proteomes" id="UP000219602"/>
    </source>
</evidence>
<dbReference type="PROSITE" id="PS50048">
    <property type="entry name" value="ZN2_CY6_FUNGAL_2"/>
    <property type="match status" value="1"/>
</dbReference>
<feature type="region of interest" description="Disordered" evidence="3">
    <location>
        <begin position="669"/>
        <end position="721"/>
    </location>
</feature>
<dbReference type="Gene3D" id="4.10.240.10">
    <property type="entry name" value="Zn(2)-C6 fungal-type DNA-binding domain"/>
    <property type="match status" value="1"/>
</dbReference>
<dbReference type="SUPFAM" id="SSF57701">
    <property type="entry name" value="Zn2/Cys6 DNA-binding domain"/>
    <property type="match status" value="1"/>
</dbReference>
<dbReference type="EMBL" id="MABQ02000001">
    <property type="protein sequence ID" value="PCD44689.1"/>
    <property type="molecule type" value="Genomic_DNA"/>
</dbReference>
<organism evidence="5 6">
    <name type="scientific">Fusarium oxysporum f. sp. radicis-cucumerinum</name>
    <dbReference type="NCBI Taxonomy" id="327505"/>
    <lineage>
        <taxon>Eukaryota</taxon>
        <taxon>Fungi</taxon>
        <taxon>Dikarya</taxon>
        <taxon>Ascomycota</taxon>
        <taxon>Pezizomycotina</taxon>
        <taxon>Sordariomycetes</taxon>
        <taxon>Hypocreomycetidae</taxon>
        <taxon>Hypocreales</taxon>
        <taxon>Nectriaceae</taxon>
        <taxon>Fusarium</taxon>
        <taxon>Fusarium oxysporum species complex</taxon>
    </lineage>
</organism>
<feature type="compositionally biased region" description="Polar residues" evidence="3">
    <location>
        <begin position="697"/>
        <end position="709"/>
    </location>
</feature>
<dbReference type="GO" id="GO:0008270">
    <property type="term" value="F:zinc ion binding"/>
    <property type="evidence" value="ECO:0007669"/>
    <property type="project" value="InterPro"/>
</dbReference>
<dbReference type="GO" id="GO:0006351">
    <property type="term" value="P:DNA-templated transcription"/>
    <property type="evidence" value="ECO:0007669"/>
    <property type="project" value="InterPro"/>
</dbReference>
<dbReference type="CDD" id="cd00067">
    <property type="entry name" value="GAL4"/>
    <property type="match status" value="1"/>
</dbReference>
<gene>
    <name evidence="5" type="ORF">AU210_000145</name>
</gene>
<dbReference type="InterPro" id="IPR036864">
    <property type="entry name" value="Zn2-C6_fun-type_DNA-bd_sf"/>
</dbReference>
<reference evidence="5 6" key="2">
    <citation type="journal article" date="2017" name="Sci. Rep.">
        <title>A mobile pathogenicity chromosome in Fusarium oxysporum for infection of multiple cucurbit species.</title>
        <authorList>
            <person name="van Dam P."/>
            <person name="Fokkens L."/>
            <person name="Ayukawa Y."/>
            <person name="van der Gragt M."/>
            <person name="Ter Horst A."/>
            <person name="Brankovics B."/>
            <person name="Houterman P.M."/>
            <person name="Arie T."/>
            <person name="Rep M."/>
        </authorList>
    </citation>
    <scope>NUCLEOTIDE SEQUENCE [LARGE SCALE GENOMIC DNA]</scope>
    <source>
        <strain evidence="5 6">Forc016</strain>
    </source>
</reference>
<feature type="region of interest" description="Disordered" evidence="3">
    <location>
        <begin position="1"/>
        <end position="41"/>
    </location>
</feature>
<evidence type="ECO:0000259" key="4">
    <source>
        <dbReference type="PROSITE" id="PS50048"/>
    </source>
</evidence>